<evidence type="ECO:0000313" key="2">
    <source>
        <dbReference type="Proteomes" id="UP000625631"/>
    </source>
</evidence>
<organism evidence="1 2">
    <name type="scientific">Hymenobacter negativus</name>
    <dbReference type="NCBI Taxonomy" id="2795026"/>
    <lineage>
        <taxon>Bacteria</taxon>
        <taxon>Pseudomonadati</taxon>
        <taxon>Bacteroidota</taxon>
        <taxon>Cytophagia</taxon>
        <taxon>Cytophagales</taxon>
        <taxon>Hymenobacteraceae</taxon>
        <taxon>Hymenobacter</taxon>
    </lineage>
</organism>
<comment type="caution">
    <text evidence="1">The sequence shown here is derived from an EMBL/GenBank/DDBJ whole genome shotgun (WGS) entry which is preliminary data.</text>
</comment>
<name>A0ABS0Q512_9BACT</name>
<dbReference type="EMBL" id="JAEDAE010000002">
    <property type="protein sequence ID" value="MBH8557657.1"/>
    <property type="molecule type" value="Genomic_DNA"/>
</dbReference>
<evidence type="ECO:0000313" key="1">
    <source>
        <dbReference type="EMBL" id="MBH8557657.1"/>
    </source>
</evidence>
<reference evidence="1 2" key="1">
    <citation type="submission" date="2020-12" db="EMBL/GenBank/DDBJ databases">
        <title>Hymenobacter sp.</title>
        <authorList>
            <person name="Kim M.K."/>
        </authorList>
    </citation>
    <scope>NUCLEOTIDE SEQUENCE [LARGE SCALE GENOMIC DNA]</scope>
    <source>
        <strain evidence="1 2">BT442</strain>
    </source>
</reference>
<proteinExistence type="predicted"/>
<sequence length="118" mass="13266">MEIRLTRDSVAMSDDCDAPHERIVTLHDSASIEEIIRHVFHSNYLASIAGGKATWSATSSTTVAVIAQQWPEPKMLQGEESVQQKLKFSNGALYLHFNYHTQQDPELIYAHLLNQQAS</sequence>
<protein>
    <submittedName>
        <fullName evidence="1">Uncharacterized protein</fullName>
    </submittedName>
</protein>
<accession>A0ABS0Q512</accession>
<dbReference type="Proteomes" id="UP000625631">
    <property type="component" value="Unassembled WGS sequence"/>
</dbReference>
<gene>
    <name evidence="1" type="ORF">I7X13_06335</name>
</gene>
<dbReference type="RefSeq" id="WP_198074810.1">
    <property type="nucleotide sequence ID" value="NZ_JAEDAE010000002.1"/>
</dbReference>
<keyword evidence="2" id="KW-1185">Reference proteome</keyword>